<dbReference type="InterPro" id="IPR007569">
    <property type="entry name" value="DUF559"/>
</dbReference>
<keyword evidence="3" id="KW-1185">Reference proteome</keyword>
<feature type="domain" description="DUF559" evidence="1">
    <location>
        <begin position="8"/>
        <end position="111"/>
    </location>
</feature>
<sequence>MVATEAELLKRAHEMRKNPTEPEIRLWRALSNSQLDGLKFRRQHVVLEAQAILDFFCPAIGLGIEVDGDTHDADRDARRDARLAALGFTIVRFSNPDVMSNLAGVAESISTTASTLSNRWQRTSPPQPLP</sequence>
<dbReference type="Proteomes" id="UP000652430">
    <property type="component" value="Unassembled WGS sequence"/>
</dbReference>
<dbReference type="SUPFAM" id="SSF52980">
    <property type="entry name" value="Restriction endonuclease-like"/>
    <property type="match status" value="1"/>
</dbReference>
<dbReference type="InterPro" id="IPR011335">
    <property type="entry name" value="Restrct_endonuc-II-like"/>
</dbReference>
<evidence type="ECO:0000259" key="1">
    <source>
        <dbReference type="Pfam" id="PF04480"/>
    </source>
</evidence>
<dbReference type="PANTHER" id="PTHR38590">
    <property type="entry name" value="BLL0828 PROTEIN"/>
    <property type="match status" value="1"/>
</dbReference>
<reference evidence="3" key="1">
    <citation type="journal article" date="2019" name="Int. J. Syst. Evol. Microbiol.">
        <title>The Global Catalogue of Microorganisms (GCM) 10K type strain sequencing project: providing services to taxonomists for standard genome sequencing and annotation.</title>
        <authorList>
            <consortium name="The Broad Institute Genomics Platform"/>
            <consortium name="The Broad Institute Genome Sequencing Center for Infectious Disease"/>
            <person name="Wu L."/>
            <person name="Ma J."/>
        </authorList>
    </citation>
    <scope>NUCLEOTIDE SEQUENCE [LARGE SCALE GENOMIC DNA]</scope>
    <source>
        <strain evidence="3">CGMCC 1.8957</strain>
    </source>
</reference>
<dbReference type="PANTHER" id="PTHR38590:SF1">
    <property type="entry name" value="BLL0828 PROTEIN"/>
    <property type="match status" value="1"/>
</dbReference>
<dbReference type="Pfam" id="PF04480">
    <property type="entry name" value="DUF559"/>
    <property type="match status" value="1"/>
</dbReference>
<proteinExistence type="predicted"/>
<gene>
    <name evidence="2" type="ORF">GCM10008023_15420</name>
</gene>
<accession>A0ABQ3LP37</accession>
<organism evidence="2 3">
    <name type="scientific">Sphingomonas glacialis</name>
    <dbReference type="NCBI Taxonomy" id="658225"/>
    <lineage>
        <taxon>Bacteria</taxon>
        <taxon>Pseudomonadati</taxon>
        <taxon>Pseudomonadota</taxon>
        <taxon>Alphaproteobacteria</taxon>
        <taxon>Sphingomonadales</taxon>
        <taxon>Sphingomonadaceae</taxon>
        <taxon>Sphingomonas</taxon>
    </lineage>
</organism>
<dbReference type="RefSeq" id="WP_229839295.1">
    <property type="nucleotide sequence ID" value="NZ_BNAQ01000002.1"/>
</dbReference>
<evidence type="ECO:0000313" key="3">
    <source>
        <dbReference type="Proteomes" id="UP000652430"/>
    </source>
</evidence>
<name>A0ABQ3LP37_9SPHN</name>
<comment type="caution">
    <text evidence="2">The sequence shown here is derived from an EMBL/GenBank/DDBJ whole genome shotgun (WGS) entry which is preliminary data.</text>
</comment>
<evidence type="ECO:0000313" key="2">
    <source>
        <dbReference type="EMBL" id="GHH14072.1"/>
    </source>
</evidence>
<dbReference type="Gene3D" id="3.40.960.10">
    <property type="entry name" value="VSR Endonuclease"/>
    <property type="match status" value="1"/>
</dbReference>
<dbReference type="InterPro" id="IPR047216">
    <property type="entry name" value="Endonuclease_DUF559_bact"/>
</dbReference>
<protein>
    <recommendedName>
        <fullName evidence="1">DUF559 domain-containing protein</fullName>
    </recommendedName>
</protein>
<dbReference type="EMBL" id="BNAQ01000002">
    <property type="protein sequence ID" value="GHH14072.1"/>
    <property type="molecule type" value="Genomic_DNA"/>
</dbReference>